<keyword evidence="1" id="KW-0677">Repeat</keyword>
<protein>
    <recommendedName>
        <fullName evidence="4">Type VI secretion system spike protein VgrG3-like C-terminal domain-containing protein</fullName>
    </recommendedName>
</protein>
<dbReference type="Pfam" id="PF21277">
    <property type="entry name" value="T6SS_VgrG3-like_C"/>
    <property type="match status" value="1"/>
</dbReference>
<reference evidence="5 6" key="1">
    <citation type="submission" date="2021-10" db="EMBL/GenBank/DDBJ databases">
        <title>Anaerobic single-cell dispensing facilitates the cultivation of human gut bacteria.</title>
        <authorList>
            <person name="Afrizal A."/>
        </authorList>
    </citation>
    <scope>NUCLEOTIDE SEQUENCE [LARGE SCALE GENOMIC DNA]</scope>
    <source>
        <strain evidence="5 6">CLA-AA-H277</strain>
    </source>
</reference>
<evidence type="ECO:0000256" key="2">
    <source>
        <dbReference type="PROSITE-ProRule" id="PRU00591"/>
    </source>
</evidence>
<dbReference type="Pfam" id="PF19127">
    <property type="entry name" value="Choline_bind_3"/>
    <property type="match status" value="3"/>
</dbReference>
<organism evidence="5 6">
    <name type="scientific">Fusicatenibacter faecihominis</name>
    <dbReference type="NCBI Taxonomy" id="2881276"/>
    <lineage>
        <taxon>Bacteria</taxon>
        <taxon>Bacillati</taxon>
        <taxon>Bacillota</taxon>
        <taxon>Clostridia</taxon>
        <taxon>Lachnospirales</taxon>
        <taxon>Lachnospiraceae</taxon>
        <taxon>Fusicatenibacter</taxon>
    </lineage>
</organism>
<comment type="caution">
    <text evidence="5">The sequence shown here is derived from an EMBL/GenBank/DDBJ whole genome shotgun (WGS) entry which is preliminary data.</text>
</comment>
<evidence type="ECO:0000256" key="3">
    <source>
        <dbReference type="SAM" id="SignalP"/>
    </source>
</evidence>
<gene>
    <name evidence="5" type="ORF">LKD71_01795</name>
</gene>
<dbReference type="EMBL" id="JAJEPR010000002">
    <property type="protein sequence ID" value="MCC2188567.1"/>
    <property type="molecule type" value="Genomic_DNA"/>
</dbReference>
<evidence type="ECO:0000313" key="5">
    <source>
        <dbReference type="EMBL" id="MCC2188567.1"/>
    </source>
</evidence>
<evidence type="ECO:0000259" key="4">
    <source>
        <dbReference type="Pfam" id="PF21277"/>
    </source>
</evidence>
<name>A0AAE3DQ81_9FIRM</name>
<feature type="repeat" description="Cell wall-binding" evidence="2">
    <location>
        <begin position="133"/>
        <end position="152"/>
    </location>
</feature>
<feature type="domain" description="Type VI secretion system spike protein VgrG3-like C-terminal" evidence="4">
    <location>
        <begin position="290"/>
        <end position="444"/>
    </location>
</feature>
<dbReference type="AlphaFoldDB" id="A0AAE3DQ81"/>
<dbReference type="SUPFAM" id="SSF69360">
    <property type="entry name" value="Cell wall binding repeat"/>
    <property type="match status" value="1"/>
</dbReference>
<dbReference type="Pfam" id="PF01473">
    <property type="entry name" value="Choline_bind_1"/>
    <property type="match status" value="1"/>
</dbReference>
<dbReference type="Gene3D" id="2.10.270.10">
    <property type="entry name" value="Cholin Binding"/>
    <property type="match status" value="2"/>
</dbReference>
<feature type="repeat" description="Cell wall-binding" evidence="2">
    <location>
        <begin position="200"/>
        <end position="219"/>
    </location>
</feature>
<dbReference type="RefSeq" id="WP_227614122.1">
    <property type="nucleotide sequence ID" value="NZ_JAJEPR010000002.1"/>
</dbReference>
<sequence length="461" mass="52485">MKTKFLMIAAGFMAAAVCFTPQTASAAKSKSVSTVTATTQTRRKLGWVREGGKWYCYRANGEKARGLVAYKHNWYYTDKQTGAMVTGWVTLNGKPRYFRKAGGYMIRSGLWRLDGKLYYFQHTNTILTDGTLTKGWQTIKNKDYYFGDDGAAVSGFHVIDGTTYYFRAKICYKATGWLTINGKRYHFNTSDSSRANGAMDTGLVTIDGSQYFFDEKGVMITDDFDANGKHYSFSADGKCTITDANSGSNDADDSSNTNKDGLSDEFLFFTIYESGRSDDFYQGYNQTGGDHGNACGKYQFDYRYSLLPFVKYCYQKDPVFFREFKIYASLSLLQKSKLQGNTAFYRAWNTIFSRNKVKFANYQDQYAKQEYYDITERYLSKYGIDMSKRPDVVKGAVYSYSIQHGQLSAANAVVAAKISNSTSDSEFLRLLYYYRMKQYPAYVSRYRSEYAQALSLLRKAA</sequence>
<accession>A0AAE3DQ81</accession>
<feature type="chain" id="PRO_5042281852" description="Type VI secretion system spike protein VgrG3-like C-terminal domain-containing protein" evidence="3">
    <location>
        <begin position="27"/>
        <end position="461"/>
    </location>
</feature>
<keyword evidence="6" id="KW-1185">Reference proteome</keyword>
<dbReference type="PROSITE" id="PS51170">
    <property type="entry name" value="CW"/>
    <property type="match status" value="2"/>
</dbReference>
<dbReference type="Proteomes" id="UP001197875">
    <property type="component" value="Unassembled WGS sequence"/>
</dbReference>
<dbReference type="InterPro" id="IPR018337">
    <property type="entry name" value="Cell_wall/Cho-bd_repeat"/>
</dbReference>
<evidence type="ECO:0000313" key="6">
    <source>
        <dbReference type="Proteomes" id="UP001197875"/>
    </source>
</evidence>
<proteinExistence type="predicted"/>
<evidence type="ECO:0000256" key="1">
    <source>
        <dbReference type="ARBA" id="ARBA00022737"/>
    </source>
</evidence>
<feature type="signal peptide" evidence="3">
    <location>
        <begin position="1"/>
        <end position="26"/>
    </location>
</feature>
<dbReference type="InterPro" id="IPR049073">
    <property type="entry name" value="T6SS_VgrG3-like_C"/>
</dbReference>
<keyword evidence="3" id="KW-0732">Signal</keyword>